<evidence type="ECO:0000256" key="2">
    <source>
        <dbReference type="ARBA" id="ARBA00022729"/>
    </source>
</evidence>
<feature type="signal peptide" evidence="6">
    <location>
        <begin position="1"/>
        <end position="21"/>
    </location>
</feature>
<dbReference type="InterPro" id="IPR011250">
    <property type="entry name" value="OMP/PagP_B-barrel"/>
</dbReference>
<evidence type="ECO:0000313" key="9">
    <source>
        <dbReference type="Proteomes" id="UP001151088"/>
    </source>
</evidence>
<dbReference type="AlphaFoldDB" id="A0A9X2T3T4"/>
<dbReference type="SUPFAM" id="SSF56925">
    <property type="entry name" value="OMPA-like"/>
    <property type="match status" value="1"/>
</dbReference>
<dbReference type="EMBL" id="JANTHZ010000001">
    <property type="protein sequence ID" value="MCS0493809.1"/>
    <property type="molecule type" value="Genomic_DNA"/>
</dbReference>
<dbReference type="InterPro" id="IPR051692">
    <property type="entry name" value="OMP-like"/>
</dbReference>
<gene>
    <name evidence="8" type="ORF">NVS89_01775</name>
</gene>
<feature type="chain" id="PRO_5040876812" evidence="6">
    <location>
        <begin position="22"/>
        <end position="203"/>
    </location>
</feature>
<evidence type="ECO:0000256" key="6">
    <source>
        <dbReference type="SAM" id="SignalP"/>
    </source>
</evidence>
<evidence type="ECO:0000256" key="1">
    <source>
        <dbReference type="ARBA" id="ARBA00004442"/>
    </source>
</evidence>
<dbReference type="InterPro" id="IPR027385">
    <property type="entry name" value="Beta-barrel_OMP"/>
</dbReference>
<comment type="caution">
    <text evidence="8">The sequence shown here is derived from an EMBL/GenBank/DDBJ whole genome shotgun (WGS) entry which is preliminary data.</text>
</comment>
<dbReference type="PANTHER" id="PTHR34001">
    <property type="entry name" value="BLL7405 PROTEIN"/>
    <property type="match status" value="1"/>
</dbReference>
<keyword evidence="9" id="KW-1185">Reference proteome</keyword>
<evidence type="ECO:0000256" key="4">
    <source>
        <dbReference type="ARBA" id="ARBA00023237"/>
    </source>
</evidence>
<dbReference type="RefSeq" id="WP_258730759.1">
    <property type="nucleotide sequence ID" value="NZ_JANTHZ010000001.1"/>
</dbReference>
<reference evidence="8" key="1">
    <citation type="submission" date="2022-08" db="EMBL/GenBank/DDBJ databases">
        <authorList>
            <person name="Li F."/>
        </authorList>
    </citation>
    <scope>NUCLEOTIDE SEQUENCE</scope>
    <source>
        <strain evidence="8">MQZ15Z-1</strain>
    </source>
</reference>
<evidence type="ECO:0000259" key="7">
    <source>
        <dbReference type="Pfam" id="PF13505"/>
    </source>
</evidence>
<proteinExistence type="inferred from homology"/>
<feature type="domain" description="Outer membrane protein beta-barrel" evidence="7">
    <location>
        <begin position="12"/>
        <end position="203"/>
    </location>
</feature>
<keyword evidence="3" id="KW-0472">Membrane</keyword>
<dbReference type="Proteomes" id="UP001151088">
    <property type="component" value="Unassembled WGS sequence"/>
</dbReference>
<comment type="similarity">
    <text evidence="5">Belongs to the Omp25/RopB family.</text>
</comment>
<evidence type="ECO:0000313" key="8">
    <source>
        <dbReference type="EMBL" id="MCS0493809.1"/>
    </source>
</evidence>
<accession>A0A9X2T3T4</accession>
<sequence>MKRSILAGLGLVALISAPAAAADLGYPAPAAPAYEAVMPFTWTGFYIGANAGYGWGTADWSPDTDGFIGGIQAGYNWQGAGPLVLGIETDLQYSNVESSVFTLDYFGTIRARAGFAMDQFLVYGTGGFAYGSGTYEVGGLKDDNTHTGWALGFGGEYALSNNITLRAEYLYLDMGSETYNTVAGPADVGLTTNMLRAGINYKF</sequence>
<dbReference type="Pfam" id="PF13505">
    <property type="entry name" value="OMP_b-brl"/>
    <property type="match status" value="1"/>
</dbReference>
<dbReference type="PANTHER" id="PTHR34001:SF3">
    <property type="entry name" value="BLL7405 PROTEIN"/>
    <property type="match status" value="1"/>
</dbReference>
<name>A0A9X2T3T4_9HYPH</name>
<organism evidence="8 9">
    <name type="scientific">Ancylobacter mangrovi</name>
    <dbReference type="NCBI Taxonomy" id="2972472"/>
    <lineage>
        <taxon>Bacteria</taxon>
        <taxon>Pseudomonadati</taxon>
        <taxon>Pseudomonadota</taxon>
        <taxon>Alphaproteobacteria</taxon>
        <taxon>Hyphomicrobiales</taxon>
        <taxon>Xanthobacteraceae</taxon>
        <taxon>Ancylobacter</taxon>
    </lineage>
</organism>
<keyword evidence="4" id="KW-0998">Cell outer membrane</keyword>
<evidence type="ECO:0000256" key="5">
    <source>
        <dbReference type="ARBA" id="ARBA00038306"/>
    </source>
</evidence>
<comment type="subcellular location">
    <subcellularLocation>
        <location evidence="1">Cell outer membrane</location>
    </subcellularLocation>
</comment>
<protein>
    <submittedName>
        <fullName evidence="8">Porin family protein</fullName>
    </submittedName>
</protein>
<evidence type="ECO:0000256" key="3">
    <source>
        <dbReference type="ARBA" id="ARBA00023136"/>
    </source>
</evidence>
<dbReference type="GO" id="GO:0009279">
    <property type="term" value="C:cell outer membrane"/>
    <property type="evidence" value="ECO:0007669"/>
    <property type="project" value="UniProtKB-SubCell"/>
</dbReference>
<dbReference type="Gene3D" id="2.40.160.20">
    <property type="match status" value="1"/>
</dbReference>
<keyword evidence="2 6" id="KW-0732">Signal</keyword>